<dbReference type="InterPro" id="IPR051013">
    <property type="entry name" value="MBL_superfamily_lactonases"/>
</dbReference>
<organism evidence="8 9">
    <name type="scientific">Muricoccus vinaceus</name>
    <dbReference type="NCBI Taxonomy" id="424704"/>
    <lineage>
        <taxon>Bacteria</taxon>
        <taxon>Pseudomonadati</taxon>
        <taxon>Pseudomonadota</taxon>
        <taxon>Alphaproteobacteria</taxon>
        <taxon>Acetobacterales</taxon>
        <taxon>Roseomonadaceae</taxon>
        <taxon>Muricoccus</taxon>
    </lineage>
</organism>
<evidence type="ECO:0000256" key="2">
    <source>
        <dbReference type="ARBA" id="ARBA00022723"/>
    </source>
</evidence>
<dbReference type="EMBL" id="JBHLVZ010000005">
    <property type="protein sequence ID" value="MFC0385376.1"/>
    <property type="molecule type" value="Genomic_DNA"/>
</dbReference>
<sequence length="376" mass="39570">MIARRQAGLGLGAAALLAGGARAQAPATPTAPATPANPGFHRFRVGGFTATTLFDGTGRIPLEGLVVNAPLEAVQGVLAESFLPRDHYVTPYTMTVVQTGRQTILFDAGTGGQLAPSAGAAAANMRAAGLDPAAIDLVVLTHCHGDHITGLTTAEGRAVFEKAEVVIPDAEWRYWGEAANEASAPARQKPNFANLARRLAPYAGRVRRVTDGQEAVPGIRALATPGHSPGHTSWLVADGDAQLLVLGDVTHRPELFARPPASTPCTTSTPWRRRRRAAGCWTAAPPTACASPATTSPSPRTASSRATARGSATRPRTGRHERAAQARVAPAPWRGRRPALSRRRAGRGAKPGAWRFLVLAWREAKPVHARKSKHGP</sequence>
<feature type="chain" id="PRO_5046555422" evidence="6">
    <location>
        <begin position="24"/>
        <end position="376"/>
    </location>
</feature>
<gene>
    <name evidence="8" type="ORF">ACFFIC_07380</name>
</gene>
<dbReference type="SUPFAM" id="SSF56281">
    <property type="entry name" value="Metallo-hydrolase/oxidoreductase"/>
    <property type="match status" value="1"/>
</dbReference>
<keyword evidence="2" id="KW-0479">Metal-binding</keyword>
<keyword evidence="6" id="KW-0732">Signal</keyword>
<comment type="caution">
    <text evidence="8">The sequence shown here is derived from an EMBL/GenBank/DDBJ whole genome shotgun (WGS) entry which is preliminary data.</text>
</comment>
<dbReference type="PANTHER" id="PTHR42978:SF6">
    <property type="entry name" value="QUORUM-QUENCHING LACTONASE YTNP-RELATED"/>
    <property type="match status" value="1"/>
</dbReference>
<evidence type="ECO:0000256" key="3">
    <source>
        <dbReference type="ARBA" id="ARBA00022801"/>
    </source>
</evidence>
<dbReference type="Proteomes" id="UP001589789">
    <property type="component" value="Unassembled WGS sequence"/>
</dbReference>
<evidence type="ECO:0000256" key="6">
    <source>
        <dbReference type="SAM" id="SignalP"/>
    </source>
</evidence>
<evidence type="ECO:0000313" key="8">
    <source>
        <dbReference type="EMBL" id="MFC0385376.1"/>
    </source>
</evidence>
<keyword evidence="9" id="KW-1185">Reference proteome</keyword>
<protein>
    <submittedName>
        <fullName evidence="8">MBL fold metallo-hydrolase</fullName>
    </submittedName>
</protein>
<feature type="compositionally biased region" description="Low complexity" evidence="5">
    <location>
        <begin position="284"/>
        <end position="315"/>
    </location>
</feature>
<comment type="similarity">
    <text evidence="1">Belongs to the metallo-beta-lactamase superfamily.</text>
</comment>
<feature type="compositionally biased region" description="Basic residues" evidence="5">
    <location>
        <begin position="334"/>
        <end position="347"/>
    </location>
</feature>
<name>A0ABV6IPL7_9PROT</name>
<dbReference type="Gene3D" id="3.60.15.10">
    <property type="entry name" value="Ribonuclease Z/Hydroxyacylglutathione hydrolase-like"/>
    <property type="match status" value="1"/>
</dbReference>
<evidence type="ECO:0000256" key="4">
    <source>
        <dbReference type="ARBA" id="ARBA00022833"/>
    </source>
</evidence>
<feature type="signal peptide" evidence="6">
    <location>
        <begin position="1"/>
        <end position="23"/>
    </location>
</feature>
<dbReference type="CDD" id="cd07720">
    <property type="entry name" value="OPHC2-like_MBL-fold"/>
    <property type="match status" value="1"/>
</dbReference>
<dbReference type="Pfam" id="PF00753">
    <property type="entry name" value="Lactamase_B"/>
    <property type="match status" value="1"/>
</dbReference>
<keyword evidence="4" id="KW-0862">Zinc</keyword>
<dbReference type="PANTHER" id="PTHR42978">
    <property type="entry name" value="QUORUM-QUENCHING LACTONASE YTNP-RELATED-RELATED"/>
    <property type="match status" value="1"/>
</dbReference>
<evidence type="ECO:0000256" key="1">
    <source>
        <dbReference type="ARBA" id="ARBA00007749"/>
    </source>
</evidence>
<keyword evidence="3" id="KW-0378">Hydrolase</keyword>
<evidence type="ECO:0000313" key="9">
    <source>
        <dbReference type="Proteomes" id="UP001589789"/>
    </source>
</evidence>
<feature type="region of interest" description="Disordered" evidence="5">
    <location>
        <begin position="284"/>
        <end position="352"/>
    </location>
</feature>
<accession>A0ABV6IPL7</accession>
<proteinExistence type="inferred from homology"/>
<evidence type="ECO:0000259" key="7">
    <source>
        <dbReference type="SMART" id="SM00849"/>
    </source>
</evidence>
<reference evidence="8 9" key="1">
    <citation type="submission" date="2024-09" db="EMBL/GenBank/DDBJ databases">
        <authorList>
            <person name="Sun Q."/>
            <person name="Mori K."/>
        </authorList>
    </citation>
    <scope>NUCLEOTIDE SEQUENCE [LARGE SCALE GENOMIC DNA]</scope>
    <source>
        <strain evidence="8 9">CCM 7468</strain>
    </source>
</reference>
<dbReference type="InterPro" id="IPR001279">
    <property type="entry name" value="Metallo-B-lactamas"/>
</dbReference>
<feature type="domain" description="Metallo-beta-lactamase" evidence="7">
    <location>
        <begin position="91"/>
        <end position="292"/>
    </location>
</feature>
<dbReference type="SMART" id="SM00849">
    <property type="entry name" value="Lactamase_B"/>
    <property type="match status" value="1"/>
</dbReference>
<dbReference type="InterPro" id="IPR036866">
    <property type="entry name" value="RibonucZ/Hydroxyglut_hydro"/>
</dbReference>
<dbReference type="RefSeq" id="WP_377049524.1">
    <property type="nucleotide sequence ID" value="NZ_JBHLVZ010000005.1"/>
</dbReference>
<evidence type="ECO:0000256" key="5">
    <source>
        <dbReference type="SAM" id="MobiDB-lite"/>
    </source>
</evidence>